<feature type="active site" description="Proton acceptor" evidence="8">
    <location>
        <position position="217"/>
    </location>
</feature>
<dbReference type="Proteomes" id="UP000487649">
    <property type="component" value="Unassembled WGS sequence"/>
</dbReference>
<dbReference type="InterPro" id="IPR001653">
    <property type="entry name" value="DAP_epimerase_DapF"/>
</dbReference>
<feature type="binding site" evidence="8">
    <location>
        <begin position="77"/>
        <end position="78"/>
    </location>
    <ligand>
        <name>substrate</name>
    </ligand>
</feature>
<feature type="binding site" evidence="8">
    <location>
        <begin position="208"/>
        <end position="209"/>
    </location>
    <ligand>
        <name>substrate</name>
    </ligand>
</feature>
<comment type="similarity">
    <text evidence="2 8">Belongs to the diaminopimelate epimerase family.</text>
</comment>
<dbReference type="PROSITE" id="PS01326">
    <property type="entry name" value="DAP_EPIMERASE"/>
    <property type="match status" value="1"/>
</dbReference>
<dbReference type="AlphaFoldDB" id="A0A173SUA6"/>
<dbReference type="GeneID" id="60057498"/>
<dbReference type="Pfam" id="PF01678">
    <property type="entry name" value="DAP_epimerase"/>
    <property type="match status" value="2"/>
</dbReference>
<comment type="function">
    <text evidence="8">Catalyzes the stereoinversion of LL-2,6-diaminopimelate (L,L-DAP) to meso-diaminopimelate (meso-DAP), a precursor of L-lysine and an essential component of the bacterial peptidoglycan.</text>
</comment>
<evidence type="ECO:0000256" key="1">
    <source>
        <dbReference type="ARBA" id="ARBA00005196"/>
    </source>
</evidence>
<feature type="binding site" evidence="8">
    <location>
        <position position="67"/>
    </location>
    <ligand>
        <name>substrate</name>
    </ligand>
</feature>
<evidence type="ECO:0000313" key="10">
    <source>
        <dbReference type="Proteomes" id="UP000487649"/>
    </source>
</evidence>
<dbReference type="HAMAP" id="MF_00197">
    <property type="entry name" value="DAP_epimerase"/>
    <property type="match status" value="1"/>
</dbReference>
<comment type="caution">
    <text evidence="8">Lacks conserved residue(s) required for the propagation of feature annotation.</text>
</comment>
<gene>
    <name evidence="8 9" type="primary">dapF</name>
    <name evidence="9" type="ORF">GMA92_12745</name>
</gene>
<evidence type="ECO:0000256" key="7">
    <source>
        <dbReference type="ARBA" id="ARBA00051712"/>
    </source>
</evidence>
<dbReference type="GO" id="GO:0005829">
    <property type="term" value="C:cytosol"/>
    <property type="evidence" value="ECO:0007669"/>
    <property type="project" value="TreeGrafter"/>
</dbReference>
<sequence>MATFFFTKLSTLGNNYLIINLLEQPKSNMDWSQLALKITDASTGILSDGIIILTPSDIADVKMMIYNKDGSRAKTCGNGLRLIGRYLMEIDRFNQDQILVETDANISTLTHDKDVITVDLGLAHMLTEPYEPLSLKSDVTKYCKEIETSFGIWMVDMISMGNPHFIIYTDEDHHTFYEEMGRLSKRYDVNVGMLTVINDHELKLTTYERGAGFTGACGTNTAAAVASAVVRRQVLPNEIIKVYLPGGILEVKWDLNDHLLASGKTTKVCCGTYFDED</sequence>
<feature type="active site" description="Proton donor" evidence="8">
    <location>
        <position position="76"/>
    </location>
</feature>
<evidence type="ECO:0000256" key="8">
    <source>
        <dbReference type="HAMAP-Rule" id="MF_00197"/>
    </source>
</evidence>
<name>A0A173SUA6_9FIRM</name>
<dbReference type="SUPFAM" id="SSF54506">
    <property type="entry name" value="Diaminopimelate epimerase-like"/>
    <property type="match status" value="2"/>
</dbReference>
<dbReference type="InterPro" id="IPR018510">
    <property type="entry name" value="DAP_epimerase_AS"/>
</dbReference>
<dbReference type="GO" id="GO:0009089">
    <property type="term" value="P:lysine biosynthetic process via diaminopimelate"/>
    <property type="evidence" value="ECO:0007669"/>
    <property type="project" value="UniProtKB-UniRule"/>
</dbReference>
<feature type="site" description="Could be important to modulate the pK values of the two catalytic cysteine residues" evidence="8">
    <location>
        <position position="164"/>
    </location>
</feature>
<organism evidence="9 10">
    <name type="scientific">Turicibacter sanguinis</name>
    <dbReference type="NCBI Taxonomy" id="154288"/>
    <lineage>
        <taxon>Bacteria</taxon>
        <taxon>Bacillati</taxon>
        <taxon>Bacillota</taxon>
        <taxon>Erysipelotrichia</taxon>
        <taxon>Erysipelotrichales</taxon>
        <taxon>Turicibacteraceae</taxon>
        <taxon>Turicibacter</taxon>
    </lineage>
</organism>
<keyword evidence="4 8" id="KW-0028">Amino-acid biosynthesis</keyword>
<feature type="binding site" evidence="8">
    <location>
        <position position="190"/>
    </location>
    <ligand>
        <name>substrate</name>
    </ligand>
</feature>
<feature type="binding site" evidence="8">
    <location>
        <position position="162"/>
    </location>
    <ligand>
        <name>substrate</name>
    </ligand>
</feature>
<dbReference type="PANTHER" id="PTHR31689:SF0">
    <property type="entry name" value="DIAMINOPIMELATE EPIMERASE"/>
    <property type="match status" value="1"/>
</dbReference>
<dbReference type="RefSeq" id="WP_006784142.1">
    <property type="nucleotide sequence ID" value="NZ_CABJBH010000012.1"/>
</dbReference>
<comment type="caution">
    <text evidence="9">The sequence shown here is derived from an EMBL/GenBank/DDBJ whole genome shotgun (WGS) entry which is preliminary data.</text>
</comment>
<dbReference type="EMBL" id="WMQE01000033">
    <property type="protein sequence ID" value="MTK22278.1"/>
    <property type="molecule type" value="Genomic_DNA"/>
</dbReference>
<evidence type="ECO:0000256" key="3">
    <source>
        <dbReference type="ARBA" id="ARBA00013080"/>
    </source>
</evidence>
<reference evidence="9 10" key="1">
    <citation type="journal article" date="2019" name="Nat. Med.">
        <title>A library of human gut bacterial isolates paired with longitudinal multiomics data enables mechanistic microbiome research.</title>
        <authorList>
            <person name="Poyet M."/>
            <person name="Groussin M."/>
            <person name="Gibbons S.M."/>
            <person name="Avila-Pacheco J."/>
            <person name="Jiang X."/>
            <person name="Kearney S.M."/>
            <person name="Perrotta A.R."/>
            <person name="Berdy B."/>
            <person name="Zhao S."/>
            <person name="Lieberman T.D."/>
            <person name="Swanson P.K."/>
            <person name="Smith M."/>
            <person name="Roesemann S."/>
            <person name="Alexander J.E."/>
            <person name="Rich S.A."/>
            <person name="Livny J."/>
            <person name="Vlamakis H."/>
            <person name="Clish C."/>
            <person name="Bullock K."/>
            <person name="Deik A."/>
            <person name="Scott J."/>
            <person name="Pierce K.A."/>
            <person name="Xavier R.J."/>
            <person name="Alm E.J."/>
        </authorList>
    </citation>
    <scope>NUCLEOTIDE SEQUENCE [LARGE SCALE GENOMIC DNA]</scope>
    <source>
        <strain evidence="9 10">BIOML-A198</strain>
    </source>
</reference>
<accession>A0A173SUA6</accession>
<evidence type="ECO:0000256" key="6">
    <source>
        <dbReference type="ARBA" id="ARBA00023235"/>
    </source>
</evidence>
<dbReference type="NCBIfam" id="TIGR00652">
    <property type="entry name" value="DapF"/>
    <property type="match status" value="1"/>
</dbReference>
<proteinExistence type="inferred from homology"/>
<feature type="site" description="Could be important to modulate the pK values of the two catalytic cysteine residues" evidence="8">
    <location>
        <position position="208"/>
    </location>
</feature>
<evidence type="ECO:0000313" key="9">
    <source>
        <dbReference type="EMBL" id="MTK22278.1"/>
    </source>
</evidence>
<dbReference type="PANTHER" id="PTHR31689">
    <property type="entry name" value="DIAMINOPIMELATE EPIMERASE, CHLOROPLASTIC"/>
    <property type="match status" value="1"/>
</dbReference>
<keyword evidence="5 8" id="KW-0457">Lysine biosynthesis</keyword>
<evidence type="ECO:0000256" key="2">
    <source>
        <dbReference type="ARBA" id="ARBA00010219"/>
    </source>
</evidence>
<dbReference type="Gene3D" id="3.10.310.10">
    <property type="entry name" value="Diaminopimelate Epimerase, Chain A, domain 1"/>
    <property type="match status" value="2"/>
</dbReference>
<comment type="catalytic activity">
    <reaction evidence="7 8">
        <text>(2S,6S)-2,6-diaminopimelate = meso-2,6-diaminopimelate</text>
        <dbReference type="Rhea" id="RHEA:15393"/>
        <dbReference type="ChEBI" id="CHEBI:57609"/>
        <dbReference type="ChEBI" id="CHEBI:57791"/>
        <dbReference type="EC" id="5.1.1.7"/>
    </reaction>
</comment>
<evidence type="ECO:0000256" key="5">
    <source>
        <dbReference type="ARBA" id="ARBA00023154"/>
    </source>
</evidence>
<evidence type="ECO:0000256" key="4">
    <source>
        <dbReference type="ARBA" id="ARBA00022605"/>
    </source>
</evidence>
<protein>
    <recommendedName>
        <fullName evidence="3 8">Diaminopimelate epimerase</fullName>
        <shortName evidence="8">DAP epimerase</shortName>
        <ecNumber evidence="3 8">5.1.1.7</ecNumber>
    </recommendedName>
    <alternativeName>
        <fullName evidence="8">PLP-independent amino acid racemase</fullName>
    </alternativeName>
</protein>
<comment type="subunit">
    <text evidence="8">Homodimer.</text>
</comment>
<comment type="subcellular location">
    <subcellularLocation>
        <location evidence="8">Cytoplasm</location>
    </subcellularLocation>
</comment>
<dbReference type="GO" id="GO:0008837">
    <property type="term" value="F:diaminopimelate epimerase activity"/>
    <property type="evidence" value="ECO:0007669"/>
    <property type="project" value="UniProtKB-UniRule"/>
</dbReference>
<feature type="binding site" evidence="8">
    <location>
        <position position="14"/>
    </location>
    <ligand>
        <name>substrate</name>
    </ligand>
</feature>
<dbReference type="EC" id="5.1.1.7" evidence="3 8"/>
<dbReference type="OrthoDB" id="9805408at2"/>
<keyword evidence="6 8" id="KW-0413">Isomerase</keyword>
<feature type="binding site" evidence="8">
    <location>
        <begin position="218"/>
        <end position="219"/>
    </location>
    <ligand>
        <name>substrate</name>
    </ligand>
</feature>
<keyword evidence="8" id="KW-0963">Cytoplasm</keyword>
<comment type="pathway">
    <text evidence="1 8">Amino-acid biosynthesis; L-lysine biosynthesis via DAP pathway; DL-2,6-diaminopimelate from LL-2,6-diaminopimelate: step 1/1.</text>
</comment>